<keyword evidence="1" id="KW-0472">Membrane</keyword>
<name>A0A9X6NAU1_HYPEX</name>
<dbReference type="AlphaFoldDB" id="A0A9X6NAU1"/>
<keyword evidence="3" id="KW-1185">Reference proteome</keyword>
<evidence type="ECO:0000256" key="1">
    <source>
        <dbReference type="SAM" id="Phobius"/>
    </source>
</evidence>
<organism evidence="2 3">
    <name type="scientific">Hypsibius exemplaris</name>
    <name type="common">Freshwater tardigrade</name>
    <dbReference type="NCBI Taxonomy" id="2072580"/>
    <lineage>
        <taxon>Eukaryota</taxon>
        <taxon>Metazoa</taxon>
        <taxon>Ecdysozoa</taxon>
        <taxon>Tardigrada</taxon>
        <taxon>Eutardigrada</taxon>
        <taxon>Parachela</taxon>
        <taxon>Hypsibioidea</taxon>
        <taxon>Hypsibiidae</taxon>
        <taxon>Hypsibius</taxon>
    </lineage>
</organism>
<proteinExistence type="predicted"/>
<evidence type="ECO:0000313" key="2">
    <source>
        <dbReference type="EMBL" id="OWA50862.1"/>
    </source>
</evidence>
<sequence>MVSIVYSRNANNQVSPASPVQDSVTSRIHFQPGRGPGVVIYCSRPEILPQSCPTTPAVTFGFLLFIRTAQLLSAFLSMVLLATDYFSSCLLSVVVAWTVLHLAQCLRVDLHNSVLTISGEQTGFLDGQDSSTVKLTNILFSLLLFIAGTLVAVAASNTSYGYSGVYSQPASTFLFFDAAFFAGSALSALRKGRNDVVKDKVTGCDIV</sequence>
<dbReference type="EMBL" id="MTYJ01000206">
    <property type="protein sequence ID" value="OWA50862.1"/>
    <property type="molecule type" value="Genomic_DNA"/>
</dbReference>
<protein>
    <submittedName>
        <fullName evidence="2">Uncharacterized protein</fullName>
    </submittedName>
</protein>
<feature type="transmembrane region" description="Helical" evidence="1">
    <location>
        <begin position="170"/>
        <end position="189"/>
    </location>
</feature>
<evidence type="ECO:0000313" key="3">
    <source>
        <dbReference type="Proteomes" id="UP000192578"/>
    </source>
</evidence>
<comment type="caution">
    <text evidence="2">The sequence shown here is derived from an EMBL/GenBank/DDBJ whole genome shotgun (WGS) entry which is preliminary data.</text>
</comment>
<keyword evidence="1" id="KW-1133">Transmembrane helix</keyword>
<accession>A0A9X6NAU1</accession>
<feature type="transmembrane region" description="Helical" evidence="1">
    <location>
        <begin position="138"/>
        <end position="158"/>
    </location>
</feature>
<gene>
    <name evidence="2" type="ORF">BV898_15365</name>
</gene>
<reference evidence="3" key="1">
    <citation type="submission" date="2017-01" db="EMBL/GenBank/DDBJ databases">
        <title>Comparative genomics of anhydrobiosis in the tardigrade Hypsibius dujardini.</title>
        <authorList>
            <person name="Yoshida Y."/>
            <person name="Koutsovoulos G."/>
            <person name="Laetsch D."/>
            <person name="Stevens L."/>
            <person name="Kumar S."/>
            <person name="Horikawa D."/>
            <person name="Ishino K."/>
            <person name="Komine S."/>
            <person name="Tomita M."/>
            <person name="Blaxter M."/>
            <person name="Arakawa K."/>
        </authorList>
    </citation>
    <scope>NUCLEOTIDE SEQUENCE [LARGE SCALE GENOMIC DNA]</scope>
    <source>
        <strain evidence="3">Z151</strain>
    </source>
</reference>
<keyword evidence="1" id="KW-0812">Transmembrane</keyword>
<dbReference type="Proteomes" id="UP000192578">
    <property type="component" value="Unassembled WGS sequence"/>
</dbReference>